<reference evidence="3 4" key="1">
    <citation type="submission" date="2023-11" db="EMBL/GenBank/DDBJ databases">
        <title>MicrobeMod: A computational toolkit for identifying prokaryotic methylation and restriction-modification with nanopore sequencing.</title>
        <authorList>
            <person name="Crits-Christoph A."/>
            <person name="Kang S.C."/>
            <person name="Lee H."/>
            <person name="Ostrov N."/>
        </authorList>
    </citation>
    <scope>NUCLEOTIDE SEQUENCE [LARGE SCALE GENOMIC DNA]</scope>
    <source>
        <strain evidence="3 4">ATCC 29145</strain>
    </source>
</reference>
<evidence type="ECO:0000256" key="1">
    <source>
        <dbReference type="SAM" id="MobiDB-lite"/>
    </source>
</evidence>
<feature type="compositionally biased region" description="Low complexity" evidence="1">
    <location>
        <begin position="418"/>
        <end position="438"/>
    </location>
</feature>
<organism evidence="3 4">
    <name type="scientific">Azospirillum brasilense</name>
    <dbReference type="NCBI Taxonomy" id="192"/>
    <lineage>
        <taxon>Bacteria</taxon>
        <taxon>Pseudomonadati</taxon>
        <taxon>Pseudomonadota</taxon>
        <taxon>Alphaproteobacteria</taxon>
        <taxon>Rhodospirillales</taxon>
        <taxon>Azospirillaceae</taxon>
        <taxon>Azospirillum</taxon>
    </lineage>
</organism>
<accession>A0ABU4PE17</accession>
<evidence type="ECO:0000313" key="4">
    <source>
        <dbReference type="Proteomes" id="UP001277471"/>
    </source>
</evidence>
<dbReference type="RefSeq" id="WP_035673624.1">
    <property type="nucleotide sequence ID" value="NZ_CP012918.1"/>
</dbReference>
<feature type="compositionally biased region" description="Basic and acidic residues" evidence="1">
    <location>
        <begin position="404"/>
        <end position="417"/>
    </location>
</feature>
<dbReference type="EMBL" id="JAWXYC010000007">
    <property type="protein sequence ID" value="MDX5955843.1"/>
    <property type="molecule type" value="Genomic_DNA"/>
</dbReference>
<keyword evidence="4" id="KW-1185">Reference proteome</keyword>
<dbReference type="InterPro" id="IPR009492">
    <property type="entry name" value="TniQ"/>
</dbReference>
<gene>
    <name evidence="3" type="ORF">SIM66_32255</name>
</gene>
<name>A0ABU4PE17_AZOBR</name>
<dbReference type="Proteomes" id="UP001277471">
    <property type="component" value="Unassembled WGS sequence"/>
</dbReference>
<evidence type="ECO:0000313" key="3">
    <source>
        <dbReference type="EMBL" id="MDX5955843.1"/>
    </source>
</evidence>
<feature type="region of interest" description="Disordered" evidence="1">
    <location>
        <begin position="373"/>
        <end position="492"/>
    </location>
</feature>
<comment type="caution">
    <text evidence="3">The sequence shown here is derived from an EMBL/GenBank/DDBJ whole genome shotgun (WGS) entry which is preliminary data.</text>
</comment>
<feature type="domain" description="TniQ" evidence="2">
    <location>
        <begin position="17"/>
        <end position="138"/>
    </location>
</feature>
<protein>
    <submittedName>
        <fullName evidence="3">TniQ family protein</fullName>
    </submittedName>
</protein>
<proteinExistence type="predicted"/>
<sequence length="555" mass="60342">MTNRATVFWRLPVPLWPSQDEGIWSWIFRLACFYAMPVDDFLDWIGMAGKSKRAAILYGEPSDALVACLSTVSGLPAESIRAMGFRDPCEWKGDAARNGHRYCLHCLKRDRDLGRHDALRRSWSLNRVTFCHIHRSPLVDRCLDCGMPSGAFVYDDGMMRLACGVCRKVVDTTRIPDDDILFVQSLEIPQDEEPRPIARRIMQAVWMFEEAMLGVLTDGIAPGGPFPQTAGQFKSALSYTAQAFDSIGCLEPPLTTVPYFAATTTDGGLAARRACHVLEMSVLTNGTALPALYPGCRSWTGRRARFRAFCNLGGLYHMASGFVRGDLRAYADDLDPTLKQELMLAITSRQAGLGWCGPFEADRPYFLEDCARRRPSDQEPGAGRTMHEATPHDGLASASACDGPKVRDEGESARSADDTPPSAARARPPGAVPRPTVRLAGNDTVKRTPALPEPVTSDDGDQTASHRVEAARVSAVPPPASPPGRASAGGAGLAIPRYDRQALQTIIKAEVRKRPAAFRTVADRRREVQRIARAIVDGTLPAGPDLKAAGGGDQA</sequence>
<dbReference type="Pfam" id="PF06527">
    <property type="entry name" value="TniQ"/>
    <property type="match status" value="1"/>
</dbReference>
<evidence type="ECO:0000259" key="2">
    <source>
        <dbReference type="Pfam" id="PF06527"/>
    </source>
</evidence>